<gene>
    <name evidence="3" type="ORF">MS3_00714</name>
</gene>
<dbReference type="AlphaFoldDB" id="A0A095AFB8"/>
<keyword evidence="1" id="KW-0812">Transmembrane</keyword>
<dbReference type="InterPro" id="IPR007110">
    <property type="entry name" value="Ig-like_dom"/>
</dbReference>
<keyword evidence="1" id="KW-0472">Membrane</keyword>
<reference evidence="3" key="1">
    <citation type="journal article" date="2012" name="Nat. Genet.">
        <title>Whole-genome sequence of Schistosoma haematobium.</title>
        <authorList>
            <person name="Young N.D."/>
            <person name="Jex A.R."/>
            <person name="Li B."/>
            <person name="Liu S."/>
            <person name="Yang L."/>
            <person name="Xiong Z."/>
            <person name="Li Y."/>
            <person name="Cantacessi C."/>
            <person name="Hall R.S."/>
            <person name="Xu X."/>
            <person name="Chen F."/>
            <person name="Wu X."/>
            <person name="Zerlotini A."/>
            <person name="Oliveira G."/>
            <person name="Hofmann A."/>
            <person name="Zhang G."/>
            <person name="Fang X."/>
            <person name="Kang Y."/>
            <person name="Campbell B.E."/>
            <person name="Loukas A."/>
            <person name="Ranganathan S."/>
            <person name="Rollinson D."/>
            <person name="Rinaldi G."/>
            <person name="Brindley P.J."/>
            <person name="Yang H."/>
            <person name="Wang J."/>
            <person name="Wang J."/>
            <person name="Gasser R.B."/>
        </authorList>
    </citation>
    <scope>NUCLEOTIDE SEQUENCE [LARGE SCALE GENOMIC DNA]</scope>
</reference>
<accession>A0A095AFB8</accession>
<keyword evidence="1" id="KW-1133">Transmembrane helix</keyword>
<dbReference type="SUPFAM" id="SSF48726">
    <property type="entry name" value="Immunoglobulin"/>
    <property type="match status" value="1"/>
</dbReference>
<name>A0A095AFB8_SCHHA</name>
<dbReference type="SMART" id="SM00409">
    <property type="entry name" value="IG"/>
    <property type="match status" value="1"/>
</dbReference>
<protein>
    <recommendedName>
        <fullName evidence="2">Ig-like domain-containing protein</fullName>
    </recommendedName>
</protein>
<feature type="transmembrane region" description="Helical" evidence="1">
    <location>
        <begin position="279"/>
        <end position="301"/>
    </location>
</feature>
<dbReference type="InterPro" id="IPR003599">
    <property type="entry name" value="Ig_sub"/>
</dbReference>
<evidence type="ECO:0000256" key="1">
    <source>
        <dbReference type="SAM" id="Phobius"/>
    </source>
</evidence>
<proteinExistence type="predicted"/>
<evidence type="ECO:0000313" key="3">
    <source>
        <dbReference type="EMBL" id="KGB32551.1"/>
    </source>
</evidence>
<sequence>MFNLRNVLEVAKNIILVTISSPTLITIGSAFNLTCSVYVTKDKSVNIAIDWFRPTYLIETSSIRPTILVNPQVLNNILSMQSDLNSHNSKYSNISNIVGELAYSFQQITSRSSVGITIYKQVTGELNYNYRSEVLLTVQSARENDGGIYECRVYEAANYGQEKIIDRAFLDIIIRKRYPHNSFEQIEVNTKLRKLLSIFWKLNPSQKNYDNLHDQHAQNDVASRVRAKYGTQNISQEKDHELKSVDIINKFFSKENEVKFNLVETQNPRMRARTIKNSNSYLCVSQIFLYFSIILQIILAVK</sequence>
<feature type="domain" description="Ig-like" evidence="2">
    <location>
        <begin position="12"/>
        <end position="166"/>
    </location>
</feature>
<evidence type="ECO:0000259" key="2">
    <source>
        <dbReference type="PROSITE" id="PS50835"/>
    </source>
</evidence>
<organism evidence="3">
    <name type="scientific">Schistosoma haematobium</name>
    <name type="common">Blood fluke</name>
    <dbReference type="NCBI Taxonomy" id="6185"/>
    <lineage>
        <taxon>Eukaryota</taxon>
        <taxon>Metazoa</taxon>
        <taxon>Spiralia</taxon>
        <taxon>Lophotrochozoa</taxon>
        <taxon>Platyhelminthes</taxon>
        <taxon>Trematoda</taxon>
        <taxon>Digenea</taxon>
        <taxon>Strigeidida</taxon>
        <taxon>Schistosomatoidea</taxon>
        <taxon>Schistosomatidae</taxon>
        <taxon>Schistosoma</taxon>
    </lineage>
</organism>
<dbReference type="Gene3D" id="2.60.40.10">
    <property type="entry name" value="Immunoglobulins"/>
    <property type="match status" value="1"/>
</dbReference>
<dbReference type="PROSITE" id="PS50835">
    <property type="entry name" value="IG_LIKE"/>
    <property type="match status" value="1"/>
</dbReference>
<dbReference type="EMBL" id="KL250508">
    <property type="protein sequence ID" value="KGB32551.1"/>
    <property type="molecule type" value="Genomic_DNA"/>
</dbReference>
<dbReference type="InterPro" id="IPR013783">
    <property type="entry name" value="Ig-like_fold"/>
</dbReference>
<dbReference type="InterPro" id="IPR036179">
    <property type="entry name" value="Ig-like_dom_sf"/>
</dbReference>